<evidence type="ECO:0000256" key="5">
    <source>
        <dbReference type="ARBA" id="ARBA00023277"/>
    </source>
</evidence>
<protein>
    <recommendedName>
        <fullName evidence="3">glucan endo-1,3-beta-D-glucosidase</fullName>
        <ecNumber evidence="3">3.2.1.39</ecNumber>
    </recommendedName>
</protein>
<dbReference type="PANTHER" id="PTHR31983:SF22">
    <property type="entry name" value="GLUCAN ENDO-1,3-BETA-D-GLUCOSIDASE"/>
    <property type="match status" value="1"/>
</dbReference>
<dbReference type="EMBL" id="PSQE01000006">
    <property type="protein sequence ID" value="RHN49857.1"/>
    <property type="molecule type" value="Genomic_DNA"/>
</dbReference>
<evidence type="ECO:0000256" key="3">
    <source>
        <dbReference type="ARBA" id="ARBA00012780"/>
    </source>
</evidence>
<evidence type="ECO:0000256" key="6">
    <source>
        <dbReference type="ARBA" id="ARBA00023295"/>
    </source>
</evidence>
<gene>
    <name evidence="10" type="ORF">MtrunA17_Chr6g0451111</name>
</gene>
<sequence length="113" mass="13001">MTSSRNSNSNYMCLRCLDLYKLHSWAGGLTEFADGRNQDSTSESVNAYYSSALIGMEYENAELILEILAAKMMNNVIGVRWSNKRDWLCFGPAEWNRHSTLTNCFMFQKFYGL</sequence>
<keyword evidence="7" id="KW-0961">Cell wall biogenesis/degradation</keyword>
<evidence type="ECO:0000256" key="7">
    <source>
        <dbReference type="ARBA" id="ARBA00023316"/>
    </source>
</evidence>
<keyword evidence="8" id="KW-0624">Polysaccharide degradation</keyword>
<dbReference type="PROSITE" id="PS52008">
    <property type="entry name" value="GH81"/>
    <property type="match status" value="1"/>
</dbReference>
<comment type="catalytic activity">
    <reaction evidence="1">
        <text>Hydrolysis of (1-&gt;3)-beta-D-glucosidic linkages in (1-&gt;3)-beta-D-glucans.</text>
        <dbReference type="EC" id="3.2.1.39"/>
    </reaction>
</comment>
<dbReference type="Proteomes" id="UP000265566">
    <property type="component" value="Chromosome 6"/>
</dbReference>
<dbReference type="GO" id="GO:0000272">
    <property type="term" value="P:polysaccharide catabolic process"/>
    <property type="evidence" value="ECO:0007669"/>
    <property type="project" value="UniProtKB-KW"/>
</dbReference>
<evidence type="ECO:0000313" key="10">
    <source>
        <dbReference type="EMBL" id="RHN49857.1"/>
    </source>
</evidence>
<comment type="caution">
    <text evidence="10">The sequence shown here is derived from an EMBL/GenBank/DDBJ whole genome shotgun (WGS) entry which is preliminary data.</text>
</comment>
<feature type="domain" description="Glycosyl hydrolase family 81 C-terminal" evidence="9">
    <location>
        <begin position="4"/>
        <end position="64"/>
    </location>
</feature>
<keyword evidence="4 10" id="KW-0378">Hydrolase</keyword>
<dbReference type="InterPro" id="IPR040720">
    <property type="entry name" value="GH81_C"/>
</dbReference>
<proteinExistence type="inferred from homology"/>
<evidence type="ECO:0000256" key="2">
    <source>
        <dbReference type="ARBA" id="ARBA00010730"/>
    </source>
</evidence>
<evidence type="ECO:0000259" key="9">
    <source>
        <dbReference type="Pfam" id="PF17652"/>
    </source>
</evidence>
<accession>A0A396HG41</accession>
<comment type="similarity">
    <text evidence="2">Belongs to the glycosyl hydrolase 81 family.</text>
</comment>
<dbReference type="InterPro" id="IPR005200">
    <property type="entry name" value="Endo-beta-glucanase"/>
</dbReference>
<evidence type="ECO:0000256" key="1">
    <source>
        <dbReference type="ARBA" id="ARBA00000382"/>
    </source>
</evidence>
<evidence type="ECO:0000256" key="4">
    <source>
        <dbReference type="ARBA" id="ARBA00022801"/>
    </source>
</evidence>
<name>A0A396HG41_MEDTR</name>
<dbReference type="GO" id="GO:0071555">
    <property type="term" value="P:cell wall organization"/>
    <property type="evidence" value="ECO:0007669"/>
    <property type="project" value="UniProtKB-KW"/>
</dbReference>
<keyword evidence="6 10" id="KW-0326">Glycosidase</keyword>
<evidence type="ECO:0000256" key="8">
    <source>
        <dbReference type="ARBA" id="ARBA00023326"/>
    </source>
</evidence>
<dbReference type="GO" id="GO:0052861">
    <property type="term" value="F:endo-1,3(4)-beta-glucanase activity"/>
    <property type="evidence" value="ECO:0007669"/>
    <property type="project" value="InterPro"/>
</dbReference>
<reference evidence="10" key="1">
    <citation type="journal article" date="2018" name="Nat. Plants">
        <title>Whole-genome landscape of Medicago truncatula symbiotic genes.</title>
        <authorList>
            <person name="Pecrix Y."/>
            <person name="Gamas P."/>
            <person name="Carrere S."/>
        </authorList>
    </citation>
    <scope>NUCLEOTIDE SEQUENCE</scope>
    <source>
        <tissue evidence="10">Leaves</tissue>
    </source>
</reference>
<organism evidence="10">
    <name type="scientific">Medicago truncatula</name>
    <name type="common">Barrel medic</name>
    <name type="synonym">Medicago tribuloides</name>
    <dbReference type="NCBI Taxonomy" id="3880"/>
    <lineage>
        <taxon>Eukaryota</taxon>
        <taxon>Viridiplantae</taxon>
        <taxon>Streptophyta</taxon>
        <taxon>Embryophyta</taxon>
        <taxon>Tracheophyta</taxon>
        <taxon>Spermatophyta</taxon>
        <taxon>Magnoliopsida</taxon>
        <taxon>eudicotyledons</taxon>
        <taxon>Gunneridae</taxon>
        <taxon>Pentapetalae</taxon>
        <taxon>rosids</taxon>
        <taxon>fabids</taxon>
        <taxon>Fabales</taxon>
        <taxon>Fabaceae</taxon>
        <taxon>Papilionoideae</taxon>
        <taxon>50 kb inversion clade</taxon>
        <taxon>NPAAA clade</taxon>
        <taxon>Hologalegina</taxon>
        <taxon>IRL clade</taxon>
        <taxon>Trifolieae</taxon>
        <taxon>Medicago</taxon>
    </lineage>
</organism>
<dbReference type="PANTHER" id="PTHR31983">
    <property type="entry name" value="ENDO-1,3(4)-BETA-GLUCANASE 1"/>
    <property type="match status" value="1"/>
</dbReference>
<dbReference type="GO" id="GO:0042973">
    <property type="term" value="F:glucan endo-1,3-beta-D-glucosidase activity"/>
    <property type="evidence" value="ECO:0007669"/>
    <property type="project" value="UniProtKB-EC"/>
</dbReference>
<dbReference type="AlphaFoldDB" id="A0A396HG41"/>
<dbReference type="EC" id="3.2.1.39" evidence="3"/>
<keyword evidence="5" id="KW-0119">Carbohydrate metabolism</keyword>
<dbReference type="Gramene" id="rna34081">
    <property type="protein sequence ID" value="RHN49857.1"/>
    <property type="gene ID" value="gene34081"/>
</dbReference>
<dbReference type="Pfam" id="PF17652">
    <property type="entry name" value="Glyco_hydro81C"/>
    <property type="match status" value="1"/>
</dbReference>